<feature type="transmembrane region" description="Helical" evidence="1">
    <location>
        <begin position="335"/>
        <end position="354"/>
    </location>
</feature>
<dbReference type="AlphaFoldDB" id="F6EY83"/>
<evidence type="ECO:0000256" key="1">
    <source>
        <dbReference type="SAM" id="Phobius"/>
    </source>
</evidence>
<protein>
    <submittedName>
        <fullName evidence="2">Acriflavin resistance protein</fullName>
    </submittedName>
</protein>
<dbReference type="Gene3D" id="1.20.1640.10">
    <property type="entry name" value="Multidrug efflux transporter AcrB transmembrane domain"/>
    <property type="match status" value="2"/>
</dbReference>
<feature type="transmembrane region" description="Helical" evidence="1">
    <location>
        <begin position="994"/>
        <end position="1023"/>
    </location>
</feature>
<dbReference type="Gene3D" id="3.30.2090.10">
    <property type="entry name" value="Multidrug efflux transporter AcrB TolC docking domain, DN and DC subdomains"/>
    <property type="match status" value="2"/>
</dbReference>
<feature type="transmembrane region" description="Helical" evidence="1">
    <location>
        <begin position="361"/>
        <end position="378"/>
    </location>
</feature>
<feature type="transmembrane region" description="Helical" evidence="1">
    <location>
        <begin position="432"/>
        <end position="454"/>
    </location>
</feature>
<dbReference type="Gene3D" id="3.30.70.1440">
    <property type="entry name" value="Multidrug efflux transporter AcrB pore domain"/>
    <property type="match status" value="1"/>
</dbReference>
<feature type="transmembrane region" description="Helical" evidence="1">
    <location>
        <begin position="865"/>
        <end position="884"/>
    </location>
</feature>
<reference evidence="2 3" key="1">
    <citation type="submission" date="2011-05" db="EMBL/GenBank/DDBJ databases">
        <title>Complete sequence of chromosome 1 of Sphingobium chlorophenolicum L-1.</title>
        <authorList>
            <consortium name="US DOE Joint Genome Institute"/>
            <person name="Lucas S."/>
            <person name="Han J."/>
            <person name="Lapidus A."/>
            <person name="Cheng J.-F."/>
            <person name="Goodwin L."/>
            <person name="Pitluck S."/>
            <person name="Peters L."/>
            <person name="Daligault H."/>
            <person name="Han C."/>
            <person name="Tapia R."/>
            <person name="Land M."/>
            <person name="Hauser L."/>
            <person name="Kyrpides N."/>
            <person name="Ivanova N."/>
            <person name="Pagani I."/>
            <person name="Turner P."/>
            <person name="Copley S."/>
            <person name="Woyke T."/>
        </authorList>
    </citation>
    <scope>NUCLEOTIDE SEQUENCE [LARGE SCALE GENOMIC DNA]</scope>
    <source>
        <strain evidence="2 3">L-1</strain>
    </source>
</reference>
<sequence length="1052" mass="113242">MSFRNISAWAIRNPVSPLVLFAALLLAGLVSFMRMDVNQNPDISFPMAQVVVSQPGAAPTELETQVTQRIEAAVRGISGVDEITSFVSEGRSQTNVQFQIGTPVDRAVNDVKNAVDQIRSDLPEGILEPQVSRVDIDGGPIAYFSAEATDMTLEELSWYVDNTVAKRLLAVPGMAAVTRGGGVSREIRVILDPAKLQSHGISASQVNQQLQQVNMNAAGGRTEIAGAEQAIRVLGNARDAYALGQTQIAISGGRTVKLADLADVRDMYAEQRSLSLMNGRQVTSFRMEKAKGSSDVTVFDEAMKVLDKLKEENPKVQYKQLYTSVEYTKGQYHSAMQAMIEGAVLAVVIVFLFLRDWRATMISALAIPLSAIPAFWFMDMMGFTLNGISLLALSLVAGVLVDDAIVEIENIVRHMRMGKSAYQASIDAADEIGLAVLATTMAIVAVFLPVALMPGVSGQFFIQFGMTVVVAVLLSLAVARLITPMIAAYFLKAHGQESHGEGWMMDVYMAVLRWSLDERKAIAQRAHGGAARFTAWIRDHRIWTMGIGFLAFVATIFAFGTLPMSFQPTIDTDFSQVKIETVPGSTLQQTTAITRKVADMLAADKDMVEAAFSDIQTTGADIYLTLKKDRPMSSVEWERKVAPAFQQVADARVNFQSQSGGGFGRDIVIMFGSDDPAKLEETANKLVAEMADIHEIRAPRVAGDMNRPEIVIKPRFDLAASLGVTTAALSQTIRVATIGDIDQNSAKFSLSDRQIPIRVSVAENSRRDIATIQNMPVPTVSGGSVPLKVVADIEFGAGPTQIRRYNQIRRIVVGADLAPGVVISRAMEKIDALPTMKAIAAGKIRGVQKLNIGDSKWQAELIQNFVIAVISGILLVLAVLTLLYKRLMPPFVNLGSLLLAPLGGALALHLTGNPVSMPVLIGLLMLLGIVAKNSILVIDFALEEMGKGVPKLEAIIDAGHKRAQPIVMTTVAMVAGMVPTALSLGGDGAWRAPMGITVIGGLILSTVLTLVIVPASFSLALGIEEWVGPRLGRRLLTYKPEDSRAGAAQAAE</sequence>
<dbReference type="InterPro" id="IPR001036">
    <property type="entry name" value="Acrflvin-R"/>
</dbReference>
<evidence type="ECO:0000313" key="3">
    <source>
        <dbReference type="Proteomes" id="UP000007150"/>
    </source>
</evidence>
<keyword evidence="1" id="KW-1133">Transmembrane helix</keyword>
<dbReference type="STRING" id="690566.Sphch_2375"/>
<dbReference type="KEGG" id="sch:Sphch_2375"/>
<dbReference type="Gene3D" id="3.30.70.1430">
    <property type="entry name" value="Multidrug efflux transporter AcrB pore domain"/>
    <property type="match status" value="2"/>
</dbReference>
<dbReference type="SUPFAM" id="SSF82866">
    <property type="entry name" value="Multidrug efflux transporter AcrB transmembrane domain"/>
    <property type="match status" value="2"/>
</dbReference>
<gene>
    <name evidence="2" type="ORF">Sphch_2375</name>
</gene>
<feature type="transmembrane region" description="Helical" evidence="1">
    <location>
        <begin position="963"/>
        <end position="982"/>
    </location>
</feature>
<dbReference type="RefSeq" id="WP_013848278.1">
    <property type="nucleotide sequence ID" value="NC_015593.1"/>
</dbReference>
<feature type="transmembrane region" description="Helical" evidence="1">
    <location>
        <begin position="891"/>
        <end position="911"/>
    </location>
</feature>
<accession>F6EY83</accession>
<dbReference type="PRINTS" id="PR00702">
    <property type="entry name" value="ACRIFLAVINRP"/>
</dbReference>
<dbReference type="HOGENOM" id="CLU_002755_1_2_5"/>
<dbReference type="GO" id="GO:0042910">
    <property type="term" value="F:xenobiotic transmembrane transporter activity"/>
    <property type="evidence" value="ECO:0007669"/>
    <property type="project" value="TreeGrafter"/>
</dbReference>
<dbReference type="InterPro" id="IPR027463">
    <property type="entry name" value="AcrB_DN_DC_subdom"/>
</dbReference>
<feature type="transmembrane region" description="Helical" evidence="1">
    <location>
        <begin position="390"/>
        <end position="412"/>
    </location>
</feature>
<keyword evidence="3" id="KW-1185">Reference proteome</keyword>
<name>F6EY83_SPHCR</name>
<evidence type="ECO:0000313" key="2">
    <source>
        <dbReference type="EMBL" id="AEG50036.1"/>
    </source>
</evidence>
<feature type="transmembrane region" description="Helical" evidence="1">
    <location>
        <begin position="917"/>
        <end position="942"/>
    </location>
</feature>
<dbReference type="Proteomes" id="UP000007150">
    <property type="component" value="Chromosome 1"/>
</dbReference>
<feature type="transmembrane region" description="Helical" evidence="1">
    <location>
        <begin position="460"/>
        <end position="482"/>
    </location>
</feature>
<dbReference type="PANTHER" id="PTHR32063">
    <property type="match status" value="1"/>
</dbReference>
<keyword evidence="1" id="KW-0472">Membrane</keyword>
<dbReference type="SUPFAM" id="SSF82693">
    <property type="entry name" value="Multidrug efflux transporter AcrB pore domain, PN1, PN2, PC1 and PC2 subdomains"/>
    <property type="match status" value="2"/>
</dbReference>
<dbReference type="Gene3D" id="3.30.70.1320">
    <property type="entry name" value="Multidrug efflux transporter AcrB pore domain like"/>
    <property type="match status" value="1"/>
</dbReference>
<dbReference type="GO" id="GO:0005886">
    <property type="term" value="C:plasma membrane"/>
    <property type="evidence" value="ECO:0007669"/>
    <property type="project" value="TreeGrafter"/>
</dbReference>
<dbReference type="SUPFAM" id="SSF82714">
    <property type="entry name" value="Multidrug efflux transporter AcrB TolC docking domain, DN and DC subdomains"/>
    <property type="match status" value="2"/>
</dbReference>
<dbReference type="Pfam" id="PF00873">
    <property type="entry name" value="ACR_tran"/>
    <property type="match status" value="1"/>
</dbReference>
<organism evidence="2 3">
    <name type="scientific">Sphingobium chlorophenolicum L-1</name>
    <dbReference type="NCBI Taxonomy" id="690566"/>
    <lineage>
        <taxon>Bacteria</taxon>
        <taxon>Pseudomonadati</taxon>
        <taxon>Pseudomonadota</taxon>
        <taxon>Alphaproteobacteria</taxon>
        <taxon>Sphingomonadales</taxon>
        <taxon>Sphingomonadaceae</taxon>
        <taxon>Sphingobium</taxon>
    </lineage>
</organism>
<dbReference type="EMBL" id="CP002798">
    <property type="protein sequence ID" value="AEG50036.1"/>
    <property type="molecule type" value="Genomic_DNA"/>
</dbReference>
<feature type="transmembrane region" description="Helical" evidence="1">
    <location>
        <begin position="542"/>
        <end position="566"/>
    </location>
</feature>
<keyword evidence="1" id="KW-0812">Transmembrane</keyword>
<proteinExistence type="predicted"/>
<dbReference type="PANTHER" id="PTHR32063:SF77">
    <property type="entry name" value="ACR FAMILY TRANSPORT PROTEIN"/>
    <property type="match status" value="1"/>
</dbReference>